<dbReference type="PANTHER" id="PTHR12526">
    <property type="entry name" value="GLYCOSYLTRANSFERASE"/>
    <property type="match status" value="1"/>
</dbReference>
<dbReference type="EMBL" id="VRYY01000476">
    <property type="protein sequence ID" value="MBG3878133.1"/>
    <property type="molecule type" value="Genomic_DNA"/>
</dbReference>
<evidence type="ECO:0000259" key="3">
    <source>
        <dbReference type="Pfam" id="PF13439"/>
    </source>
</evidence>
<dbReference type="CDD" id="cd03801">
    <property type="entry name" value="GT4_PimA-like"/>
    <property type="match status" value="1"/>
</dbReference>
<organism evidence="4 5">
    <name type="scientific">Nitratidesulfovibrio oxamicus</name>
    <dbReference type="NCBI Taxonomy" id="32016"/>
    <lineage>
        <taxon>Bacteria</taxon>
        <taxon>Pseudomonadati</taxon>
        <taxon>Thermodesulfobacteriota</taxon>
        <taxon>Desulfovibrionia</taxon>
        <taxon>Desulfovibrionales</taxon>
        <taxon>Desulfovibrionaceae</taxon>
        <taxon>Nitratidesulfovibrio</taxon>
    </lineage>
</organism>
<feature type="domain" description="Glycosyltransferase subfamily 4-like N-terminal" evidence="3">
    <location>
        <begin position="5"/>
        <end position="56"/>
    </location>
</feature>
<dbReference type="RefSeq" id="WP_196610131.1">
    <property type="nucleotide sequence ID" value="NZ_VRYY01000476.1"/>
</dbReference>
<keyword evidence="1" id="KW-0328">Glycosyltransferase</keyword>
<dbReference type="Pfam" id="PF13692">
    <property type="entry name" value="Glyco_trans_1_4"/>
    <property type="match status" value="1"/>
</dbReference>
<feature type="non-terminal residue" evidence="4">
    <location>
        <position position="1"/>
    </location>
</feature>
<keyword evidence="5" id="KW-1185">Reference proteome</keyword>
<comment type="caution">
    <text evidence="4">The sequence shown here is derived from an EMBL/GenBank/DDBJ whole genome shotgun (WGS) entry which is preliminary data.</text>
</comment>
<gene>
    <name evidence="4" type="ORF">FVW20_14220</name>
</gene>
<dbReference type="Pfam" id="PF13439">
    <property type="entry name" value="Glyco_transf_4"/>
    <property type="match status" value="1"/>
</dbReference>
<protein>
    <submittedName>
        <fullName evidence="4">Glycosyltransferase family 4 protein</fullName>
    </submittedName>
</protein>
<evidence type="ECO:0000313" key="4">
    <source>
        <dbReference type="EMBL" id="MBG3878133.1"/>
    </source>
</evidence>
<dbReference type="Proteomes" id="UP001194469">
    <property type="component" value="Unassembled WGS sequence"/>
</dbReference>
<dbReference type="SUPFAM" id="SSF53756">
    <property type="entry name" value="UDP-Glycosyltransferase/glycogen phosphorylase"/>
    <property type="match status" value="1"/>
</dbReference>
<evidence type="ECO:0000313" key="5">
    <source>
        <dbReference type="Proteomes" id="UP001194469"/>
    </source>
</evidence>
<keyword evidence="2" id="KW-0808">Transferase</keyword>
<dbReference type="Gene3D" id="3.40.50.2000">
    <property type="entry name" value="Glycogen Phosphorylase B"/>
    <property type="match status" value="2"/>
</dbReference>
<name>A0ABS0J6S6_9BACT</name>
<dbReference type="PANTHER" id="PTHR12526:SF510">
    <property type="entry name" value="D-INOSITOL 3-PHOSPHATE GLYCOSYLTRANSFERASE"/>
    <property type="match status" value="1"/>
</dbReference>
<evidence type="ECO:0000256" key="1">
    <source>
        <dbReference type="ARBA" id="ARBA00022676"/>
    </source>
</evidence>
<evidence type="ECO:0000256" key="2">
    <source>
        <dbReference type="ARBA" id="ARBA00022679"/>
    </source>
</evidence>
<accession>A0ABS0J6S6</accession>
<dbReference type="InterPro" id="IPR028098">
    <property type="entry name" value="Glyco_trans_4-like_N"/>
</dbReference>
<proteinExistence type="predicted"/>
<sequence length="261" mass="27609">HTRRVSYPLGRGLSRRKYLAADAVAAVSAETGGVLAAAGLDPARITVIHSGIDPTRYYPRRERDDVRFVFGMVGALTPQKGHTVLIEALAALQASGTGEAKGEAHGASDAHMPAWEVRVVGEGPLFGTLLDRADELGVSPRMAFLGRQDSRRMLPDCDALVVPSVHGEGSSGVIKEGWVTGLPVICSGLASNLELVRDGENGLVVPPGDADALACAMRRVATDAALRERLTAGGTASVAHYTDIRMAEAYMALYRRQRQGA</sequence>
<reference evidence="4 5" key="1">
    <citation type="submission" date="2019-08" db="EMBL/GenBank/DDBJ databases">
        <authorList>
            <person name="Luo N."/>
        </authorList>
    </citation>
    <scope>NUCLEOTIDE SEQUENCE [LARGE SCALE GENOMIC DNA]</scope>
    <source>
        <strain evidence="4 5">NCIMB 9442</strain>
    </source>
</reference>